<evidence type="ECO:0000313" key="2">
    <source>
        <dbReference type="Proteomes" id="UP001499954"/>
    </source>
</evidence>
<dbReference type="Proteomes" id="UP001499954">
    <property type="component" value="Unassembled WGS sequence"/>
</dbReference>
<proteinExistence type="predicted"/>
<comment type="caution">
    <text evidence="1">The sequence shown here is derived from an EMBL/GenBank/DDBJ whole genome shotgun (WGS) entry which is preliminary data.</text>
</comment>
<gene>
    <name evidence="1" type="ORF">GCM10009717_25840</name>
</gene>
<name>A0ABN2QU99_9MICO</name>
<dbReference type="RefSeq" id="WP_157414074.1">
    <property type="nucleotide sequence ID" value="NZ_BAAAMK010000004.1"/>
</dbReference>
<keyword evidence="2" id="KW-1185">Reference proteome</keyword>
<organism evidence="1 2">
    <name type="scientific">Agromyces allii</name>
    <dbReference type="NCBI Taxonomy" id="393607"/>
    <lineage>
        <taxon>Bacteria</taxon>
        <taxon>Bacillati</taxon>
        <taxon>Actinomycetota</taxon>
        <taxon>Actinomycetes</taxon>
        <taxon>Micrococcales</taxon>
        <taxon>Microbacteriaceae</taxon>
        <taxon>Agromyces</taxon>
    </lineage>
</organism>
<dbReference type="PROSITE" id="PS51257">
    <property type="entry name" value="PROKAR_LIPOPROTEIN"/>
    <property type="match status" value="1"/>
</dbReference>
<reference evidence="1 2" key="1">
    <citation type="journal article" date="2019" name="Int. J. Syst. Evol. Microbiol.">
        <title>The Global Catalogue of Microorganisms (GCM) 10K type strain sequencing project: providing services to taxonomists for standard genome sequencing and annotation.</title>
        <authorList>
            <consortium name="The Broad Institute Genomics Platform"/>
            <consortium name="The Broad Institute Genome Sequencing Center for Infectious Disease"/>
            <person name="Wu L."/>
            <person name="Ma J."/>
        </authorList>
    </citation>
    <scope>NUCLEOTIDE SEQUENCE [LARGE SCALE GENOMIC DNA]</scope>
    <source>
        <strain evidence="1 2">JCM 13584</strain>
    </source>
</reference>
<evidence type="ECO:0000313" key="1">
    <source>
        <dbReference type="EMBL" id="GAA1958195.1"/>
    </source>
</evidence>
<accession>A0ABN2QU99</accession>
<protein>
    <submittedName>
        <fullName evidence="1">Uncharacterized protein</fullName>
    </submittedName>
</protein>
<dbReference type="EMBL" id="BAAAMK010000004">
    <property type="protein sequence ID" value="GAA1958195.1"/>
    <property type="molecule type" value="Genomic_DNA"/>
</dbReference>
<sequence>MGDLQRGIRVICVIGAIAAVSALTGCAPPAERRLHDRLAAQAAEVADEAGFVSQSSGLAQPSDALNEYARRIVLLLGDTGIEPQPRSGWNEGSPDQATPLRLVAIEPNEDAAWEDPVGGLVLASRLVLVSEQGSPVTEYCVRVEFDRWGFGERTAQAVDCPADPVVLTPPADPRPVIPEGAEQVVLEVLDGAGLDESAEQLAAEIDARLLAEPGGPPVAEPQVVREGSRIGFSMSDANDCLLIRAEGGVSEALAVPEVLLLPGEYGCRAETALLPDESFRSPH</sequence>